<protein>
    <submittedName>
        <fullName evidence="3">Uncharacterized protein DUF4328</fullName>
    </submittedName>
</protein>
<evidence type="ECO:0000313" key="3">
    <source>
        <dbReference type="EMBL" id="PXW82487.1"/>
    </source>
</evidence>
<sequence>MEQQLELTHQSVVREARISILLMKLIISLSVVTTVSTLIEISIYSAYSNEQLFLDLSYGEMIFILLRTYMNFLWIILNIMFIIMFLTWKHWTYKNLQIAKIQGLKHEPKWAACWYFIPIAGLIKPLIIMKEIWLATFYSQGDKEWKNNKTPSPIIIWWLTFIIGISLFTKSFFRNDETIASYKMDALYNLMAEPLLVVSGIYLIMIIRNITHTQETRLSRY</sequence>
<organism evidence="3 4">
    <name type="scientific">Pseudogracilibacillus auburnensis</name>
    <dbReference type="NCBI Taxonomy" id="1494959"/>
    <lineage>
        <taxon>Bacteria</taxon>
        <taxon>Bacillati</taxon>
        <taxon>Bacillota</taxon>
        <taxon>Bacilli</taxon>
        <taxon>Bacillales</taxon>
        <taxon>Bacillaceae</taxon>
        <taxon>Pseudogracilibacillus</taxon>
    </lineage>
</organism>
<feature type="transmembrane region" description="Helical" evidence="1">
    <location>
        <begin position="21"/>
        <end position="47"/>
    </location>
</feature>
<dbReference type="EMBL" id="QJJQ01000018">
    <property type="protein sequence ID" value="PXW82487.1"/>
    <property type="molecule type" value="Genomic_DNA"/>
</dbReference>
<keyword evidence="4" id="KW-1185">Reference proteome</keyword>
<keyword evidence="1" id="KW-1133">Transmembrane helix</keyword>
<comment type="caution">
    <text evidence="3">The sequence shown here is derived from an EMBL/GenBank/DDBJ whole genome shotgun (WGS) entry which is preliminary data.</text>
</comment>
<reference evidence="3 4" key="1">
    <citation type="submission" date="2018-05" db="EMBL/GenBank/DDBJ databases">
        <title>Genomic Encyclopedia of Type Strains, Phase IV (KMG-IV): sequencing the most valuable type-strain genomes for metagenomic binning, comparative biology and taxonomic classification.</title>
        <authorList>
            <person name="Goeker M."/>
        </authorList>
    </citation>
    <scope>NUCLEOTIDE SEQUENCE [LARGE SCALE GENOMIC DNA]</scope>
    <source>
        <strain evidence="3 4">DSM 28556</strain>
    </source>
</reference>
<dbReference type="Proteomes" id="UP000247978">
    <property type="component" value="Unassembled WGS sequence"/>
</dbReference>
<feature type="transmembrane region" description="Helical" evidence="1">
    <location>
        <begin position="112"/>
        <end position="134"/>
    </location>
</feature>
<feature type="transmembrane region" description="Helical" evidence="1">
    <location>
        <begin position="194"/>
        <end position="211"/>
    </location>
</feature>
<proteinExistence type="predicted"/>
<dbReference type="OrthoDB" id="4174975at2"/>
<evidence type="ECO:0000313" key="4">
    <source>
        <dbReference type="Proteomes" id="UP000247978"/>
    </source>
</evidence>
<accession>A0A2V3VL18</accession>
<evidence type="ECO:0000259" key="2">
    <source>
        <dbReference type="Pfam" id="PF14219"/>
    </source>
</evidence>
<feature type="domain" description="DUF4328" evidence="2">
    <location>
        <begin position="67"/>
        <end position="211"/>
    </location>
</feature>
<gene>
    <name evidence="3" type="ORF">DFR56_11863</name>
</gene>
<keyword evidence="1" id="KW-0812">Transmembrane</keyword>
<feature type="transmembrane region" description="Helical" evidence="1">
    <location>
        <begin position="72"/>
        <end position="91"/>
    </location>
</feature>
<evidence type="ECO:0000256" key="1">
    <source>
        <dbReference type="SAM" id="Phobius"/>
    </source>
</evidence>
<keyword evidence="1" id="KW-0472">Membrane</keyword>
<dbReference type="AlphaFoldDB" id="A0A2V3VL18"/>
<dbReference type="RefSeq" id="WP_158525726.1">
    <property type="nucleotide sequence ID" value="NZ_JADIJL010000001.1"/>
</dbReference>
<dbReference type="InterPro" id="IPR025565">
    <property type="entry name" value="DUF4328"/>
</dbReference>
<feature type="transmembrane region" description="Helical" evidence="1">
    <location>
        <begin position="154"/>
        <end position="173"/>
    </location>
</feature>
<dbReference type="Pfam" id="PF14219">
    <property type="entry name" value="DUF4328"/>
    <property type="match status" value="1"/>
</dbReference>
<name>A0A2V3VL18_9BACI</name>